<evidence type="ECO:0000256" key="1">
    <source>
        <dbReference type="SAM" id="SignalP"/>
    </source>
</evidence>
<sequence>MQHTIFFSLLALAPLASVAENTVDYDDVPGNCVSVCASTVDLSQRCDQQTNGDNDYRRCYCGNTDAQKKMNECASCVKANDKDNDNDVSDLMKDCGWSYAAISASGSPATASVVVVSSAGGSAVTTSTTLPSGTTASPAGAPRATAVGVGSLVAAGLAVAMI</sequence>
<protein>
    <recommendedName>
        <fullName evidence="4">MYXO-CTERM domain-containing protein</fullName>
    </recommendedName>
</protein>
<keyword evidence="3" id="KW-1185">Reference proteome</keyword>
<feature type="signal peptide" evidence="1">
    <location>
        <begin position="1"/>
        <end position="19"/>
    </location>
</feature>
<comment type="caution">
    <text evidence="2">The sequence shown here is derived from an EMBL/GenBank/DDBJ whole genome shotgun (WGS) entry which is preliminary data.</text>
</comment>
<name>A0AAW0RBF1_9PEZI</name>
<accession>A0AAW0RBF1</accession>
<proteinExistence type="predicted"/>
<feature type="chain" id="PRO_5043968040" description="MYXO-CTERM domain-containing protein" evidence="1">
    <location>
        <begin position="20"/>
        <end position="162"/>
    </location>
</feature>
<dbReference type="AlphaFoldDB" id="A0AAW0RBF1"/>
<evidence type="ECO:0008006" key="4">
    <source>
        <dbReference type="Google" id="ProtNLM"/>
    </source>
</evidence>
<keyword evidence="1" id="KW-0732">Signal</keyword>
<evidence type="ECO:0000313" key="2">
    <source>
        <dbReference type="EMBL" id="KAK8132096.1"/>
    </source>
</evidence>
<dbReference type="Proteomes" id="UP001392437">
    <property type="component" value="Unassembled WGS sequence"/>
</dbReference>
<gene>
    <name evidence="2" type="ORF">PG999_000269</name>
</gene>
<organism evidence="2 3">
    <name type="scientific">Apiospora kogelbergensis</name>
    <dbReference type="NCBI Taxonomy" id="1337665"/>
    <lineage>
        <taxon>Eukaryota</taxon>
        <taxon>Fungi</taxon>
        <taxon>Dikarya</taxon>
        <taxon>Ascomycota</taxon>
        <taxon>Pezizomycotina</taxon>
        <taxon>Sordariomycetes</taxon>
        <taxon>Xylariomycetidae</taxon>
        <taxon>Amphisphaeriales</taxon>
        <taxon>Apiosporaceae</taxon>
        <taxon>Apiospora</taxon>
    </lineage>
</organism>
<reference evidence="2 3" key="1">
    <citation type="submission" date="2023-01" db="EMBL/GenBank/DDBJ databases">
        <title>Analysis of 21 Apiospora genomes using comparative genomics revels a genus with tremendous synthesis potential of carbohydrate active enzymes and secondary metabolites.</title>
        <authorList>
            <person name="Sorensen T."/>
        </authorList>
    </citation>
    <scope>NUCLEOTIDE SEQUENCE [LARGE SCALE GENOMIC DNA]</scope>
    <source>
        <strain evidence="2 3">CBS 117206</strain>
    </source>
</reference>
<evidence type="ECO:0000313" key="3">
    <source>
        <dbReference type="Proteomes" id="UP001392437"/>
    </source>
</evidence>
<dbReference type="EMBL" id="JAQQWP010000001">
    <property type="protein sequence ID" value="KAK8132096.1"/>
    <property type="molecule type" value="Genomic_DNA"/>
</dbReference>